<dbReference type="RefSeq" id="WP_343337891.1">
    <property type="nucleotide sequence ID" value="NZ_CP154622.1"/>
</dbReference>
<sequence>MNDLKRSKRKMYNKQMSAMKNTCQEEATVEIDELERGCKCKNNTNNTNNNNCCNHEQTQPISHEKKCHPKHEHETLECECVCECKKPCKPDCEPCEAESDTCVENICANNECCNGLNPTFSTKNACPVAIEAERIYDAVQFQIFTDATGPNGEPLYFDYDVVEVNGGVPSAGIANVIIDEVCMNYSSLEVMPGIPTVEDFEIAEIENNAPCDTVFEYAVCPDKNKTCCRQNKGQSVSYKERGLTVVANDLVLELRGHCGCTKIVAFAYPAVKKMGGQLCRVDSVEFRYNTLAARICCPSDGRPFKLRQDYQTALTVDCISKAHLCAQDCCGCDCDCFELNIPSGIDLICCVEETVSVLISDRVVVLGISGGVEPRVVDTFANVCNFPSCGLN</sequence>
<gene>
    <name evidence="1" type="ORF">TPELB_32650</name>
</gene>
<proteinExistence type="predicted"/>
<name>A0ABZ3FGN5_9FIRM</name>
<dbReference type="Proteomes" id="UP001477947">
    <property type="component" value="Chromosome"/>
</dbReference>
<accession>A0ABZ3FGN5</accession>
<evidence type="ECO:0000313" key="1">
    <source>
        <dbReference type="EMBL" id="XAM42950.1"/>
    </source>
</evidence>
<evidence type="ECO:0000313" key="2">
    <source>
        <dbReference type="Proteomes" id="UP001477947"/>
    </source>
</evidence>
<keyword evidence="2" id="KW-1185">Reference proteome</keyword>
<reference evidence="1 2" key="1">
    <citation type="submission" date="2024-04" db="EMBL/GenBank/DDBJ databases">
        <title>Isolation and characterization of novel acetogenic strains of the genera Terrisporobacter and Acetoanaerobium.</title>
        <authorList>
            <person name="Boeer T."/>
            <person name="Schueler M.A."/>
            <person name="Lueschen A."/>
            <person name="Eysell L."/>
            <person name="Droege J."/>
            <person name="Heinemann M."/>
            <person name="Engelhardt L."/>
            <person name="Basen M."/>
            <person name="Daniel R."/>
        </authorList>
    </citation>
    <scope>NUCLEOTIDE SEQUENCE [LARGE SCALE GENOMIC DNA]</scope>
    <source>
        <strain evidence="1 2">ELB</strain>
    </source>
</reference>
<protein>
    <submittedName>
        <fullName evidence="1">Uncharacterized protein</fullName>
    </submittedName>
</protein>
<dbReference type="EMBL" id="CP154622">
    <property type="protein sequence ID" value="XAM42950.1"/>
    <property type="molecule type" value="Genomic_DNA"/>
</dbReference>
<organism evidence="1 2">
    <name type="scientific">Terrisporobacter petrolearius</name>
    <dbReference type="NCBI Taxonomy" id="1460447"/>
    <lineage>
        <taxon>Bacteria</taxon>
        <taxon>Bacillati</taxon>
        <taxon>Bacillota</taxon>
        <taxon>Clostridia</taxon>
        <taxon>Peptostreptococcales</taxon>
        <taxon>Peptostreptococcaceae</taxon>
        <taxon>Terrisporobacter</taxon>
    </lineage>
</organism>